<organism evidence="2 3">
    <name type="scientific">Vibrio lentus</name>
    <dbReference type="NCBI Taxonomy" id="136468"/>
    <lineage>
        <taxon>Bacteria</taxon>
        <taxon>Pseudomonadati</taxon>
        <taxon>Pseudomonadota</taxon>
        <taxon>Gammaproteobacteria</taxon>
        <taxon>Vibrionales</taxon>
        <taxon>Vibrionaceae</taxon>
        <taxon>Vibrio</taxon>
    </lineage>
</organism>
<keyword evidence="1" id="KW-1133">Transmembrane helix</keyword>
<accession>A0A2N7II76</accession>
<comment type="caution">
    <text evidence="2">The sequence shown here is derived from an EMBL/GenBank/DDBJ whole genome shotgun (WGS) entry which is preliminary data.</text>
</comment>
<dbReference type="RefSeq" id="WP_102449330.1">
    <property type="nucleotide sequence ID" value="NZ_MCYL01000012.1"/>
</dbReference>
<protein>
    <submittedName>
        <fullName evidence="2">Uncharacterized protein</fullName>
    </submittedName>
</protein>
<dbReference type="EMBL" id="MCYL01000012">
    <property type="protein sequence ID" value="PML57235.1"/>
    <property type="molecule type" value="Genomic_DNA"/>
</dbReference>
<evidence type="ECO:0000313" key="2">
    <source>
        <dbReference type="EMBL" id="PML57235.1"/>
    </source>
</evidence>
<proteinExistence type="predicted"/>
<reference evidence="3" key="1">
    <citation type="submission" date="2016-07" db="EMBL/GenBank/DDBJ databases">
        <title>Nontailed viruses are major unrecognized killers of bacteria in the ocean.</title>
        <authorList>
            <person name="Kauffman K."/>
            <person name="Hussain F."/>
            <person name="Yang J."/>
            <person name="Arevalo P."/>
            <person name="Brown J."/>
            <person name="Cutler M."/>
            <person name="Kelly L."/>
            <person name="Polz M.F."/>
        </authorList>
    </citation>
    <scope>NUCLEOTIDE SEQUENCE [LARGE SCALE GENOMIC DNA]</scope>
    <source>
        <strain evidence="3">10N.261.51.B8</strain>
    </source>
</reference>
<name>A0A2N7II76_9VIBR</name>
<sequence>MPKPETGEENRVRRLRELEGKNINHYSVTLSAYLNSGSEINKAILAISSAALGLLIAAYQDASSFTCASKLIFTVAIVTLCLAIISTLFIFNSNQKYFEAVIREKSEDKVLKELKSYRYLNYTMFAFGVFFASLLAITGVWI</sequence>
<keyword evidence="1" id="KW-0812">Transmembrane</keyword>
<feature type="transmembrane region" description="Helical" evidence="1">
    <location>
        <begin position="119"/>
        <end position="141"/>
    </location>
</feature>
<evidence type="ECO:0000256" key="1">
    <source>
        <dbReference type="SAM" id="Phobius"/>
    </source>
</evidence>
<dbReference type="Proteomes" id="UP000235746">
    <property type="component" value="Unassembled WGS sequence"/>
</dbReference>
<evidence type="ECO:0000313" key="3">
    <source>
        <dbReference type="Proteomes" id="UP000235746"/>
    </source>
</evidence>
<gene>
    <name evidence="2" type="ORF">BCT74_20600</name>
</gene>
<keyword evidence="1" id="KW-0472">Membrane</keyword>
<dbReference type="AlphaFoldDB" id="A0A2N7II76"/>
<feature type="transmembrane region" description="Helical" evidence="1">
    <location>
        <begin position="71"/>
        <end position="91"/>
    </location>
</feature>